<evidence type="ECO:0000259" key="2">
    <source>
        <dbReference type="PROSITE" id="PS50234"/>
    </source>
</evidence>
<dbReference type="InterPro" id="IPR036465">
    <property type="entry name" value="vWFA_dom_sf"/>
</dbReference>
<dbReference type="Proteomes" id="UP000076722">
    <property type="component" value="Unassembled WGS sequence"/>
</dbReference>
<feature type="compositionally biased region" description="Acidic residues" evidence="1">
    <location>
        <begin position="70"/>
        <end position="84"/>
    </location>
</feature>
<feature type="domain" description="VWFA" evidence="2">
    <location>
        <begin position="2058"/>
        <end position="2271"/>
    </location>
</feature>
<dbReference type="InterPro" id="IPR002035">
    <property type="entry name" value="VWF_A"/>
</dbReference>
<feature type="region of interest" description="Disordered" evidence="1">
    <location>
        <begin position="325"/>
        <end position="350"/>
    </location>
</feature>
<dbReference type="SMART" id="SM00327">
    <property type="entry name" value="VWA"/>
    <property type="match status" value="1"/>
</dbReference>
<dbReference type="EMBL" id="KV419429">
    <property type="protein sequence ID" value="KZS89200.1"/>
    <property type="molecule type" value="Genomic_DNA"/>
</dbReference>
<reference evidence="3 4" key="1">
    <citation type="journal article" date="2016" name="Mol. Biol. Evol.">
        <title>Comparative Genomics of Early-Diverging Mushroom-Forming Fungi Provides Insights into the Origins of Lignocellulose Decay Capabilities.</title>
        <authorList>
            <person name="Nagy L.G."/>
            <person name="Riley R."/>
            <person name="Tritt A."/>
            <person name="Adam C."/>
            <person name="Daum C."/>
            <person name="Floudas D."/>
            <person name="Sun H."/>
            <person name="Yadav J.S."/>
            <person name="Pangilinan J."/>
            <person name="Larsson K.H."/>
            <person name="Matsuura K."/>
            <person name="Barry K."/>
            <person name="Labutti K."/>
            <person name="Kuo R."/>
            <person name="Ohm R.A."/>
            <person name="Bhattacharya S.S."/>
            <person name="Shirouzu T."/>
            <person name="Yoshinaga Y."/>
            <person name="Martin F.M."/>
            <person name="Grigoriev I.V."/>
            <person name="Hibbett D.S."/>
        </authorList>
    </citation>
    <scope>NUCLEOTIDE SEQUENCE [LARGE SCALE GENOMIC DNA]</scope>
    <source>
        <strain evidence="3 4">HHB9708</strain>
    </source>
</reference>
<evidence type="ECO:0000313" key="4">
    <source>
        <dbReference type="Proteomes" id="UP000076722"/>
    </source>
</evidence>
<dbReference type="CDD" id="cd00198">
    <property type="entry name" value="vWFA"/>
    <property type="match status" value="1"/>
</dbReference>
<feature type="compositionally biased region" description="Low complexity" evidence="1">
    <location>
        <begin position="45"/>
        <end position="54"/>
    </location>
</feature>
<name>A0A164Q073_9AGAM</name>
<accession>A0A164Q073</accession>
<dbReference type="OrthoDB" id="2343366at2759"/>
<feature type="compositionally biased region" description="Acidic residues" evidence="1">
    <location>
        <begin position="330"/>
        <end position="349"/>
    </location>
</feature>
<sequence length="2295" mass="257972">MSHSTSPSVPPLDIPTDKLDHGAQTPDAAIDVSPVVDNYPPPETPSTTTTDIPPQSHDEDATNTSMHEFGDDDDLYEPMDDDERDVSPFENIPRGSEFAEPDTIRPRSPSDSYMSIPSSPAMHSIPVAPEPEREGPKLDLADTIRGYQFLQLVSEETSSGLVNKIIIAERHLGRFINSISPGAFTSLTKVDLTLLDNFNIKPVGVYGTRQELVQFLLRIEGIDEEIGAYLLTPRTPENTLSLPVLHSGLYLFPSPKPSAGVETDAGEGTQYFLVYWPEEHTWFDSAPSHVAKNRITFMRFLTKLCDQVLVFIDKYTVGTLVTDKTKDNADSDDDIEDEYEDQMEEDDVDNSSGRLYKFNVKKTHEQSETVSQHPGFKFPHSELAFPTKTLGDINPNLLAPRLIISDTCQGFLTCEYIPPSKKPQTLDHPSITEMKVKEILTKYSLQIDRDLSETDLEVLAEQHLKIVAPSEHKAWRERNAAFDRTTEEQSQEASQSFLRDLEKDRSKLELGLEDWLDGLLVGSSLSALAQLRVHTDRYMELDETAKRTNAELLESLKSPSLQKKFLDRARSLETDPFSQGGKYLPWKKRFLIVAYLLQHFPGTNSPPEICWTESEKSAISQAICASARLEDSLPRWMTEESKEEAGGWSLGRVFKGAVKAFTGSFAKPADIIKAAQSEINANQWNDAQFLEYLLEVCNRETCLAESASTIREQMEKELKTALLEFIGRSVQSFEQSHTEGWKKQHADRTAIEKSRQRLESNKAFIDAVNHPQVGGNRPRLRLQRFAKQKNSYFGANYGQYTTGSGDRFYLRGESEHQAEALLRYRLRLLDMKPDDKHELRQEQGYMYQPSMELKRHVPQFDVPLNNRIYHFQIFENQKCFIIIDDQTESFKCYISPVDGINHALRSAPMRKLQKDRVGNNPVIAVNEAAKLFASVGHDTKTHDCSLHVFRFVENFSSLEPRGSPLPLHSWREERLEIVQACFIAGVEELVLVDSIGSAHIYSLVRQQYRPAFLQRPSVPVGVFSSPDGAAIFFVEVEDEERSLVAFHTASFGMKSEGFKISVPGDARELEVTSLVQRNVVHALFLSPLNRSLSSISLHITHESSNYQFISQDFKSSLENGSQAAKTIHNSLLDCHGEMWTRFPIISAIQRETLDQEGRIVSSLQFITSCGSIDFAQYFRDMMQKCKKQTKKSFDIRLRRRKIETISPGELHFPLPASTFSLGQWIVELLCLLPIQLAITRENRFLPLKDGVLSSEVESSMLGASLGQIVDTLSIGWYENLFTRYYAKRPVKVVSSMGQQSVGKSYMIYENVTPTKDLLVVSIDFEGLGSVERSIQEDTLLVLFNCALSNLVLFRNNFALGRDIAGAFQSFQSSATVLDPAANPSLFQSTLAIIVKAEIVKEYATVSISKRIRFQRIVMEEQESNFMTRLHSGNITIIPWPLIETEQFYAMFNRIRKEFFAHPITHPNGSRFLETLKMLMAKLKNLAVVRAQRLESLLMSALAFGLADAENQEELTDMDTGNVIESQGDSNRRLFVHSNSGIAIDPKSVLSELRKQFSSSYHRSEDGWITDLSKFLEDIGEARSRHVQCWLEQNSQRFAGHAEIALVERKMQQELVELKSSLQLCKQQCAHCRLLCVEPVRHSDEHNCDTSHRCEFSCGYSEEHEENVLCGLPCKASEHLCGQLCENHDRPGCLGSCTKETDHIDDEHICSARFHQCGMPCDLRDVALAQGSDELYSCPSRCIHPFDVPHDYHECDETSCPLTCMLCKRLCHLPHFHGLEEDIHLCGQDHSCPRSCGARGACEIETVPHSITSTFSGKLETFQFTKNVKRLPCAVPIPAGTFKHDGPHRHSMADDMFHFCEARCESCDYLCTLPHGHPQNEHETSHGSCTRTQWALEGDEDAVVEVSGHRYAANDSGAPMLCSMVCSALGKRHVHIDLCRAGEDTNCAGDQLKHISERMLPDPNVMKDWITHELYWERSGFKDPYAQRDRTEFALCDAQCRDPEHEATATAAADPSYCTLPMFHPPHTLAQGNPGTGYISTDGHLFTCNNPSVGHQSYHVIFVIDRSGSMGSQDRLPLGGTPATQRIARISNNRLGAVYSALYSFWTTRHVAHQNSANLGGGGIRRDAYSLVLFDHEAHAIRENDFASTPDELLNHVLRLEDRGGTNFNLALATASTVMERHWSSERMPVVIFLSDGECSVSDDTINNITRRSIALGAPLSFHAVSFGPDADSYYLRRMATIAGQVYAQGPRNPLAPQGRDACSYSQAIDTISLATTFLGFAESLQKPRASLLSRR</sequence>
<gene>
    <name evidence="3" type="ORF">SISNIDRAFT_458932</name>
</gene>
<proteinExistence type="predicted"/>
<feature type="compositionally biased region" description="Low complexity" evidence="1">
    <location>
        <begin position="109"/>
        <end position="120"/>
    </location>
</feature>
<organism evidence="3 4">
    <name type="scientific">Sistotremastrum niveocremeum HHB9708</name>
    <dbReference type="NCBI Taxonomy" id="1314777"/>
    <lineage>
        <taxon>Eukaryota</taxon>
        <taxon>Fungi</taxon>
        <taxon>Dikarya</taxon>
        <taxon>Basidiomycota</taxon>
        <taxon>Agaricomycotina</taxon>
        <taxon>Agaricomycetes</taxon>
        <taxon>Sistotremastrales</taxon>
        <taxon>Sistotremastraceae</taxon>
        <taxon>Sertulicium</taxon>
        <taxon>Sertulicium niveocremeum</taxon>
    </lineage>
</organism>
<dbReference type="PANTHER" id="PTHR22796:SF1">
    <property type="entry name" value="VWFA DOMAIN-CONTAINING PROTEIN"/>
    <property type="match status" value="1"/>
</dbReference>
<dbReference type="PANTHER" id="PTHR22796">
    <property type="entry name" value="URG4-RELATED"/>
    <property type="match status" value="1"/>
</dbReference>
<evidence type="ECO:0000256" key="1">
    <source>
        <dbReference type="SAM" id="MobiDB-lite"/>
    </source>
</evidence>
<keyword evidence="4" id="KW-1185">Reference proteome</keyword>
<dbReference type="STRING" id="1314777.A0A164Q073"/>
<dbReference type="Gene3D" id="3.40.50.410">
    <property type="entry name" value="von Willebrand factor, type A domain"/>
    <property type="match status" value="1"/>
</dbReference>
<feature type="region of interest" description="Disordered" evidence="1">
    <location>
        <begin position="1"/>
        <end position="134"/>
    </location>
</feature>
<evidence type="ECO:0000313" key="3">
    <source>
        <dbReference type="EMBL" id="KZS89200.1"/>
    </source>
</evidence>
<dbReference type="PROSITE" id="PS50234">
    <property type="entry name" value="VWFA"/>
    <property type="match status" value="1"/>
</dbReference>
<protein>
    <recommendedName>
        <fullName evidence="2">VWFA domain-containing protein</fullName>
    </recommendedName>
</protein>
<dbReference type="Pfam" id="PF13519">
    <property type="entry name" value="VWA_2"/>
    <property type="match status" value="1"/>
</dbReference>
<dbReference type="SUPFAM" id="SSF53300">
    <property type="entry name" value="vWA-like"/>
    <property type="match status" value="1"/>
</dbReference>